<name>A0A9N7UP94_PLEPL</name>
<feature type="region of interest" description="Disordered" evidence="1">
    <location>
        <begin position="113"/>
        <end position="133"/>
    </location>
</feature>
<evidence type="ECO:0000313" key="2">
    <source>
        <dbReference type="EMBL" id="CAB1433723.1"/>
    </source>
</evidence>
<sequence length="193" mass="21320">MVVKDLLLIPRSAHPIPSPQRGELCRYCHLVDGVLMDVKGEEQQGSSSSEGQDLRRLQRKGSTRMVHSRLKPGQDNPGSCSSGTERQSDFLNRLSVRGDAEKKGSIRKTLIYSHADQPACPPTQSKHTQKTPRPLCGGSWWARTCVAFGCRVPPARRPPPWPPPAVSLLTDPLHPPPVTPHSAPPKYQEEVFL</sequence>
<dbReference type="EMBL" id="CADEAL010001591">
    <property type="protein sequence ID" value="CAB1433723.1"/>
    <property type="molecule type" value="Genomic_DNA"/>
</dbReference>
<evidence type="ECO:0000313" key="3">
    <source>
        <dbReference type="Proteomes" id="UP001153269"/>
    </source>
</evidence>
<accession>A0A9N7UP94</accession>
<comment type="caution">
    <text evidence="2">The sequence shown here is derived from an EMBL/GenBank/DDBJ whole genome shotgun (WGS) entry which is preliminary data.</text>
</comment>
<gene>
    <name evidence="2" type="ORF">PLEPLA_LOCUS21814</name>
</gene>
<feature type="compositionally biased region" description="Pro residues" evidence="1">
    <location>
        <begin position="173"/>
        <end position="183"/>
    </location>
</feature>
<reference evidence="2" key="1">
    <citation type="submission" date="2020-03" db="EMBL/GenBank/DDBJ databases">
        <authorList>
            <person name="Weist P."/>
        </authorList>
    </citation>
    <scope>NUCLEOTIDE SEQUENCE</scope>
</reference>
<proteinExistence type="predicted"/>
<feature type="region of interest" description="Disordered" evidence="1">
    <location>
        <begin position="40"/>
        <end position="86"/>
    </location>
</feature>
<dbReference type="AlphaFoldDB" id="A0A9N7UP94"/>
<evidence type="ECO:0000256" key="1">
    <source>
        <dbReference type="SAM" id="MobiDB-lite"/>
    </source>
</evidence>
<keyword evidence="3" id="KW-1185">Reference proteome</keyword>
<dbReference type="Proteomes" id="UP001153269">
    <property type="component" value="Unassembled WGS sequence"/>
</dbReference>
<feature type="compositionally biased region" description="Basic residues" evidence="1">
    <location>
        <begin position="57"/>
        <end position="70"/>
    </location>
</feature>
<organism evidence="2 3">
    <name type="scientific">Pleuronectes platessa</name>
    <name type="common">European plaice</name>
    <dbReference type="NCBI Taxonomy" id="8262"/>
    <lineage>
        <taxon>Eukaryota</taxon>
        <taxon>Metazoa</taxon>
        <taxon>Chordata</taxon>
        <taxon>Craniata</taxon>
        <taxon>Vertebrata</taxon>
        <taxon>Euteleostomi</taxon>
        <taxon>Actinopterygii</taxon>
        <taxon>Neopterygii</taxon>
        <taxon>Teleostei</taxon>
        <taxon>Neoteleostei</taxon>
        <taxon>Acanthomorphata</taxon>
        <taxon>Carangaria</taxon>
        <taxon>Pleuronectiformes</taxon>
        <taxon>Pleuronectoidei</taxon>
        <taxon>Pleuronectidae</taxon>
        <taxon>Pleuronectes</taxon>
    </lineage>
</organism>
<protein>
    <submittedName>
        <fullName evidence="2">Uncharacterized protein</fullName>
    </submittedName>
</protein>
<feature type="region of interest" description="Disordered" evidence="1">
    <location>
        <begin position="173"/>
        <end position="193"/>
    </location>
</feature>
<feature type="compositionally biased region" description="Polar residues" evidence="1">
    <location>
        <begin position="76"/>
        <end position="85"/>
    </location>
</feature>